<dbReference type="EMBL" id="LN899819">
    <property type="protein sequence ID" value="CUV10820.1"/>
    <property type="molecule type" value="Genomic_DNA"/>
</dbReference>
<proteinExistence type="predicted"/>
<protein>
    <submittedName>
        <fullName evidence="1">Uncharacterized protein</fullName>
    </submittedName>
</protein>
<sequence>MSRAKPFFQGWPKTEFQPKALAEHDVISIRECLRLDQATPSHVLQQIDDEVQVALALYSAYIAHDNSAAGMQSASRKVATLSSQLEHAVKLRNGLRNVPRSLRMELTDADGLPISDSEIERICDALHASIERYRDEVTNGRHSVSEALRNTVCALLGIFADHYGGAFDESANSELDFVHRALAAVGIPHPDPDTHESEFADLMALARSSA</sequence>
<name>A0A0S4TLE1_RALSL</name>
<organism evidence="1">
    <name type="scientific">Ralstonia solanacearum</name>
    <name type="common">Pseudomonas solanacearum</name>
    <dbReference type="NCBI Taxonomy" id="305"/>
    <lineage>
        <taxon>Bacteria</taxon>
        <taxon>Pseudomonadati</taxon>
        <taxon>Pseudomonadota</taxon>
        <taxon>Betaproteobacteria</taxon>
        <taxon>Burkholderiales</taxon>
        <taxon>Burkholderiaceae</taxon>
        <taxon>Ralstonia</taxon>
        <taxon>Ralstonia solanacearum species complex</taxon>
    </lineage>
</organism>
<accession>A0A0S4TLE1</accession>
<reference evidence="1" key="1">
    <citation type="submission" date="2015-10" db="EMBL/GenBank/DDBJ databases">
        <authorList>
            <person name="Gilbert D.G."/>
        </authorList>
    </citation>
    <scope>NUCLEOTIDE SEQUENCE</scope>
    <source>
        <strain evidence="1">Phyl III-seqv23</strain>
    </source>
</reference>
<gene>
    <name evidence="1" type="ORF">RUN39_v1_10013</name>
</gene>
<dbReference type="AlphaFoldDB" id="A0A0S4TLE1"/>
<evidence type="ECO:0000313" key="1">
    <source>
        <dbReference type="EMBL" id="CUV10820.1"/>
    </source>
</evidence>